<accession>A0A6H1TU56</accession>
<gene>
    <name evidence="2" type="ORF">HCG48_01825</name>
</gene>
<dbReference type="Proteomes" id="UP000500857">
    <property type="component" value="Chromosome"/>
</dbReference>
<protein>
    <submittedName>
        <fullName evidence="2">DUF2202 domain-containing protein</fullName>
    </submittedName>
</protein>
<proteinExistence type="predicted"/>
<dbReference type="CDD" id="cd01048">
    <property type="entry name" value="Ferritin_like_AB2"/>
    <property type="match status" value="1"/>
</dbReference>
<dbReference type="InterPro" id="IPR012347">
    <property type="entry name" value="Ferritin-like"/>
</dbReference>
<dbReference type="Gene3D" id="1.20.1260.10">
    <property type="match status" value="1"/>
</dbReference>
<sequence length="214" mass="24394">MGMKPMRSPNASSLFQLKIYPDKPMPHCRNQHHSRQNRGQNRGQNCGRNRGQSLGQFAACTGAIAALTLNTTAVSQAAIIPSDRTVQAMIEGIEDEYKARALYQAVIDKFGEIRPFTNIVIAEDRHAKMWEPLFQKYGVPLPEDRYANNIEAPATLKEACEMGVQGEIDNVEMYDRFLNFVEEPDIRSVFLRLRNISEERHLPAFQRCLQRVSR</sequence>
<dbReference type="KEGG" id="oxy:HCG48_01825"/>
<keyword evidence="3" id="KW-1185">Reference proteome</keyword>
<dbReference type="SUPFAM" id="SSF47240">
    <property type="entry name" value="Ferritin-like"/>
    <property type="match status" value="1"/>
</dbReference>
<feature type="compositionally biased region" description="Polar residues" evidence="1">
    <location>
        <begin position="37"/>
        <end position="48"/>
    </location>
</feature>
<name>A0A6H1TU56_9CYAN</name>
<dbReference type="InterPro" id="IPR009078">
    <property type="entry name" value="Ferritin-like_SF"/>
</dbReference>
<reference evidence="2 3" key="1">
    <citation type="submission" date="2020-04" db="EMBL/GenBank/DDBJ databases">
        <authorList>
            <person name="Basu S."/>
            <person name="Maruthanayagam V."/>
            <person name="Chakraborty S."/>
            <person name="Pramanik A."/>
            <person name="Mukherjee J."/>
            <person name="Brink B."/>
        </authorList>
    </citation>
    <scope>NUCLEOTIDE SEQUENCE [LARGE SCALE GENOMIC DNA]</scope>
    <source>
        <strain evidence="2 3">AP17</strain>
    </source>
</reference>
<dbReference type="AlphaFoldDB" id="A0A6H1TU56"/>
<feature type="region of interest" description="Disordered" evidence="1">
    <location>
        <begin position="25"/>
        <end position="48"/>
    </location>
</feature>
<evidence type="ECO:0000313" key="3">
    <source>
        <dbReference type="Proteomes" id="UP000500857"/>
    </source>
</evidence>
<evidence type="ECO:0000256" key="1">
    <source>
        <dbReference type="SAM" id="MobiDB-lite"/>
    </source>
</evidence>
<organism evidence="2 3">
    <name type="scientific">Oxynema aestuarii AP17</name>
    <dbReference type="NCBI Taxonomy" id="2064643"/>
    <lineage>
        <taxon>Bacteria</taxon>
        <taxon>Bacillati</taxon>
        <taxon>Cyanobacteriota</taxon>
        <taxon>Cyanophyceae</taxon>
        <taxon>Oscillatoriophycideae</taxon>
        <taxon>Oscillatoriales</taxon>
        <taxon>Oscillatoriaceae</taxon>
        <taxon>Oxynema</taxon>
        <taxon>Oxynema aestuarii</taxon>
    </lineage>
</organism>
<evidence type="ECO:0000313" key="2">
    <source>
        <dbReference type="EMBL" id="QIZ69480.1"/>
    </source>
</evidence>
<dbReference type="InterPro" id="IPR019243">
    <property type="entry name" value="DUF2202"/>
</dbReference>
<dbReference type="EMBL" id="CP051167">
    <property type="protein sequence ID" value="QIZ69480.1"/>
    <property type="molecule type" value="Genomic_DNA"/>
</dbReference>